<accession>A0A915E364</accession>
<feature type="compositionally biased region" description="Polar residues" evidence="1">
    <location>
        <begin position="65"/>
        <end position="76"/>
    </location>
</feature>
<reference evidence="4" key="1">
    <citation type="submission" date="2022-11" db="UniProtKB">
        <authorList>
            <consortium name="WormBaseParasite"/>
        </authorList>
    </citation>
    <scope>IDENTIFICATION</scope>
</reference>
<evidence type="ECO:0000313" key="3">
    <source>
        <dbReference type="Proteomes" id="UP000887574"/>
    </source>
</evidence>
<dbReference type="AlphaFoldDB" id="A0A915E364"/>
<evidence type="ECO:0000259" key="2">
    <source>
        <dbReference type="Pfam" id="PF15311"/>
    </source>
</evidence>
<feature type="domain" description="Centriolar and ciliogenesis-associated protein HYLS1 C-terminal" evidence="2">
    <location>
        <begin position="128"/>
        <end position="183"/>
    </location>
</feature>
<evidence type="ECO:0000256" key="1">
    <source>
        <dbReference type="SAM" id="MobiDB-lite"/>
    </source>
</evidence>
<dbReference type="InterPro" id="IPR027918">
    <property type="entry name" value="HYLS1_C_dom"/>
</dbReference>
<feature type="compositionally biased region" description="Acidic residues" evidence="1">
    <location>
        <begin position="88"/>
        <end position="106"/>
    </location>
</feature>
<feature type="region of interest" description="Disordered" evidence="1">
    <location>
        <begin position="42"/>
        <end position="106"/>
    </location>
</feature>
<dbReference type="WBParaSite" id="jg26212">
    <property type="protein sequence ID" value="jg26212"/>
    <property type="gene ID" value="jg26212"/>
</dbReference>
<dbReference type="Pfam" id="PF15311">
    <property type="entry name" value="HYLS1_C"/>
    <property type="match status" value="1"/>
</dbReference>
<dbReference type="Proteomes" id="UP000887574">
    <property type="component" value="Unplaced"/>
</dbReference>
<name>A0A915E364_9BILA</name>
<organism evidence="3 4">
    <name type="scientific">Ditylenchus dipsaci</name>
    <dbReference type="NCBI Taxonomy" id="166011"/>
    <lineage>
        <taxon>Eukaryota</taxon>
        <taxon>Metazoa</taxon>
        <taxon>Ecdysozoa</taxon>
        <taxon>Nematoda</taxon>
        <taxon>Chromadorea</taxon>
        <taxon>Rhabditida</taxon>
        <taxon>Tylenchina</taxon>
        <taxon>Tylenchomorpha</taxon>
        <taxon>Sphaerularioidea</taxon>
        <taxon>Anguinidae</taxon>
        <taxon>Anguininae</taxon>
        <taxon>Ditylenchus</taxon>
    </lineage>
</organism>
<sequence>MQLESELEKLVNQGYMTIQKTHEYIVQMEKLLEELDPDFSRSALFSDAAPENNENGEEEFDTPQPKRQLQRLNGKNRQPLRRRQEVGNLEEEEDQQSADPSNEDGSEIVECLEESKILSEYFKVNALRPVICAKPGRLPYRHDQHRKLEQYRKEWTANPAPGDKRRDDLRWQIRDEMNKRDIPSLKLVHKSQLKQQNTRKDWMP</sequence>
<proteinExistence type="predicted"/>
<protein>
    <submittedName>
        <fullName evidence="4">Centriolar and ciliogenesis-associated protein HYLS1 C-terminal domain-containing protein</fullName>
    </submittedName>
</protein>
<keyword evidence="3" id="KW-1185">Reference proteome</keyword>
<evidence type="ECO:0000313" key="4">
    <source>
        <dbReference type="WBParaSite" id="jg26212"/>
    </source>
</evidence>